<dbReference type="STRING" id="4232.A0A251V7Z0"/>
<keyword evidence="12 21" id="KW-0547">Nucleotide-binding</keyword>
<dbReference type="FunFam" id="3.80.10.10:FF:000400">
    <property type="entry name" value="Nuclear pore complex protein NUP107"/>
    <property type="match status" value="1"/>
</dbReference>
<dbReference type="PANTHER" id="PTHR48053">
    <property type="entry name" value="LEUCINE RICH REPEAT FAMILY PROTEIN, EXPRESSED"/>
    <property type="match status" value="1"/>
</dbReference>
<dbReference type="Proteomes" id="UP000215914">
    <property type="component" value="Chromosome 3"/>
</dbReference>
<comment type="catalytic activity">
    <reaction evidence="19">
        <text>L-threonyl-[protein] + ATP = O-phospho-L-threonyl-[protein] + ADP + H(+)</text>
        <dbReference type="Rhea" id="RHEA:46608"/>
        <dbReference type="Rhea" id="RHEA-COMP:11060"/>
        <dbReference type="Rhea" id="RHEA-COMP:11605"/>
        <dbReference type="ChEBI" id="CHEBI:15378"/>
        <dbReference type="ChEBI" id="CHEBI:30013"/>
        <dbReference type="ChEBI" id="CHEBI:30616"/>
        <dbReference type="ChEBI" id="CHEBI:61977"/>
        <dbReference type="ChEBI" id="CHEBI:456216"/>
        <dbReference type="EC" id="2.7.11.1"/>
    </reaction>
</comment>
<dbReference type="InterPro" id="IPR032675">
    <property type="entry name" value="LRR_dom_sf"/>
</dbReference>
<evidence type="ECO:0000256" key="2">
    <source>
        <dbReference type="ARBA" id="ARBA00004479"/>
    </source>
</evidence>
<feature type="chain" id="PRO_5012197122" description="non-specific serine/threonine protein kinase" evidence="23">
    <location>
        <begin position="23"/>
        <end position="824"/>
    </location>
</feature>
<evidence type="ECO:0000313" key="27">
    <source>
        <dbReference type="Proteomes" id="UP000215914"/>
    </source>
</evidence>
<keyword evidence="18" id="KW-0325">Glycoprotein</keyword>
<keyword evidence="27" id="KW-1185">Reference proteome</keyword>
<dbReference type="SUPFAM" id="SSF52058">
    <property type="entry name" value="L domain-like"/>
    <property type="match status" value="2"/>
</dbReference>
<dbReference type="EC" id="2.7.11.1" evidence="3"/>
<dbReference type="Pfam" id="PF13516">
    <property type="entry name" value="LRR_6"/>
    <property type="match status" value="2"/>
</dbReference>
<dbReference type="InterPro" id="IPR051716">
    <property type="entry name" value="Plant_RL_S/T_kinase"/>
</dbReference>
<reference evidence="26" key="2">
    <citation type="submission" date="2017-02" db="EMBL/GenBank/DDBJ databases">
        <title>Sunflower complete genome.</title>
        <authorList>
            <person name="Langlade N."/>
            <person name="Munos S."/>
        </authorList>
    </citation>
    <scope>NUCLEOTIDE SEQUENCE [LARGE SCALE GENOMIC DNA]</scope>
    <source>
        <tissue evidence="26">Leaves</tissue>
    </source>
</reference>
<feature type="domain" description="Protein kinase" evidence="24">
    <location>
        <begin position="555"/>
        <end position="824"/>
    </location>
</feature>
<evidence type="ECO:0000259" key="24">
    <source>
        <dbReference type="PROSITE" id="PS50011"/>
    </source>
</evidence>
<evidence type="ECO:0000313" key="26">
    <source>
        <dbReference type="EMBL" id="OTG31727.1"/>
    </source>
</evidence>
<dbReference type="InterPro" id="IPR000719">
    <property type="entry name" value="Prot_kinase_dom"/>
</dbReference>
<feature type="transmembrane region" description="Helical" evidence="22">
    <location>
        <begin position="489"/>
        <end position="513"/>
    </location>
</feature>
<evidence type="ECO:0000256" key="19">
    <source>
        <dbReference type="ARBA" id="ARBA00047899"/>
    </source>
</evidence>
<reference evidence="25" key="3">
    <citation type="submission" date="2020-06" db="EMBL/GenBank/DDBJ databases">
        <title>Helianthus annuus Genome sequencing and assembly Release 2.</title>
        <authorList>
            <person name="Gouzy J."/>
            <person name="Langlade N."/>
            <person name="Munos S."/>
        </authorList>
    </citation>
    <scope>NUCLEOTIDE SEQUENCE</scope>
    <source>
        <tissue evidence="25">Leaves</tissue>
    </source>
</reference>
<dbReference type="Gene3D" id="3.80.10.10">
    <property type="entry name" value="Ribonuclease Inhibitor"/>
    <property type="match status" value="4"/>
</dbReference>
<dbReference type="InterPro" id="IPR001611">
    <property type="entry name" value="Leu-rich_rpt"/>
</dbReference>
<dbReference type="GO" id="GO:0004674">
    <property type="term" value="F:protein serine/threonine kinase activity"/>
    <property type="evidence" value="ECO:0007669"/>
    <property type="project" value="UniProtKB-KW"/>
</dbReference>
<comment type="catalytic activity">
    <reaction evidence="20">
        <text>L-seryl-[protein] + ATP = O-phospho-L-seryl-[protein] + ADP + H(+)</text>
        <dbReference type="Rhea" id="RHEA:17989"/>
        <dbReference type="Rhea" id="RHEA-COMP:9863"/>
        <dbReference type="Rhea" id="RHEA-COMP:11604"/>
        <dbReference type="ChEBI" id="CHEBI:15378"/>
        <dbReference type="ChEBI" id="CHEBI:29999"/>
        <dbReference type="ChEBI" id="CHEBI:30616"/>
        <dbReference type="ChEBI" id="CHEBI:83421"/>
        <dbReference type="ChEBI" id="CHEBI:456216"/>
        <dbReference type="EC" id="2.7.11.1"/>
    </reaction>
</comment>
<dbReference type="GO" id="GO:0005886">
    <property type="term" value="C:plasma membrane"/>
    <property type="evidence" value="ECO:0000318"/>
    <property type="project" value="GO_Central"/>
</dbReference>
<dbReference type="SMART" id="SM00365">
    <property type="entry name" value="LRR_SD22"/>
    <property type="match status" value="6"/>
</dbReference>
<evidence type="ECO:0000256" key="16">
    <source>
        <dbReference type="ARBA" id="ARBA00023136"/>
    </source>
</evidence>
<keyword evidence="5" id="KW-0723">Serine/threonine-protein kinase</keyword>
<keyword evidence="4" id="KW-1003">Cell membrane</keyword>
<dbReference type="InterPro" id="IPR008266">
    <property type="entry name" value="Tyr_kinase_AS"/>
</dbReference>
<dbReference type="GO" id="GO:0005524">
    <property type="term" value="F:ATP binding"/>
    <property type="evidence" value="ECO:0007669"/>
    <property type="project" value="UniProtKB-UniRule"/>
</dbReference>
<dbReference type="InterPro" id="IPR003591">
    <property type="entry name" value="Leu-rich_rpt_typical-subtyp"/>
</dbReference>
<keyword evidence="11" id="KW-0677">Repeat</keyword>
<dbReference type="GO" id="GO:0051707">
    <property type="term" value="P:response to other organism"/>
    <property type="evidence" value="ECO:0007669"/>
    <property type="project" value="UniProtKB-ARBA"/>
</dbReference>
<dbReference type="EMBL" id="CM007892">
    <property type="protein sequence ID" value="OTG31727.1"/>
    <property type="molecule type" value="Genomic_DNA"/>
</dbReference>
<dbReference type="Pfam" id="PF00560">
    <property type="entry name" value="LRR_1"/>
    <property type="match status" value="6"/>
</dbReference>
<dbReference type="PROSITE" id="PS00109">
    <property type="entry name" value="PROTEIN_KINASE_TYR"/>
    <property type="match status" value="1"/>
</dbReference>
<evidence type="ECO:0000256" key="12">
    <source>
        <dbReference type="ARBA" id="ARBA00022741"/>
    </source>
</evidence>
<dbReference type="Gene3D" id="1.10.510.10">
    <property type="entry name" value="Transferase(Phosphotransferase) domain 1"/>
    <property type="match status" value="1"/>
</dbReference>
<dbReference type="InterPro" id="IPR017441">
    <property type="entry name" value="Protein_kinase_ATP_BS"/>
</dbReference>
<evidence type="ECO:0000256" key="6">
    <source>
        <dbReference type="ARBA" id="ARBA00022553"/>
    </source>
</evidence>
<dbReference type="PANTHER" id="PTHR48053:SF126">
    <property type="entry name" value="MDIS1-INTERACTING RECEPTOR LIKE KINASE 2-LIKE ISOFORM X1"/>
    <property type="match status" value="1"/>
</dbReference>
<comment type="subcellular location">
    <subcellularLocation>
        <location evidence="1">Cell membrane</location>
    </subcellularLocation>
    <subcellularLocation>
        <location evidence="2">Membrane</location>
        <topology evidence="2">Single-pass type I membrane protein</topology>
    </subcellularLocation>
</comment>
<dbReference type="Pfam" id="PF00069">
    <property type="entry name" value="Pkinase"/>
    <property type="match status" value="1"/>
</dbReference>
<evidence type="ECO:0000256" key="10">
    <source>
        <dbReference type="ARBA" id="ARBA00022729"/>
    </source>
</evidence>
<sequence>MSTITHLLLIIPLFVLSQTTTANDANNKSLEAKALVAWWPYANASHHCIWEGITCNKAGSVTGIYLVGHYLGDGTGLGSLNLSSFPNLVSLVIGRCGVEGSIPEQIGLLSNLNFLSLRENQLTANLPISLTNLTHLKYLDIFSNQFTGQLPVSFSNLTDLVYLDLSNNHFSGDLPHSFTNLIHLEDLDLSTNNFSGELPVSLTNLTHLTNLILSSNNFSGNLPVWLTKLPYLKLLDLSYNNFSGELPVSLANLTHLEVLYVSSNKLTGPIPPSYGSMVNLTVLDLNTNQLNASIPNQITHLQHLVILNLGDNNLDGPIPSNFSNLGQLEFLNLGMNSINGPIPPDIVNLINLQQLDLNHNSLVGPIHRNLSRLSYLDFSSNQLSGNLSFQNPCNLQHLDLSMNQMNGAITSLLVCNHLEYLDLRSNNFVGEEVNNLEFPYLKFLNQSLNKNLTSISPGPSSIQNRETDLSCNALSEQSTCKAHMLRQKVVHHLTIFLPIIVGLCSLLLVYMCLKNYNAKEKKFQQETKKHGNVCSILNYDGTIAYEDFITATEDFDLKYCIGTGGYGSVYEAKLPDGKIFALKKLHCFEANQPAFNQSFKNEAQVLTNLRHKNIVKLYGFCLHNKCNFLVYEYMEKGSLFCALSDSELAVQVDWMKRVNIIKDVAHALAYMHHDCSPPIVHRDISSNNILLNSELEGFVADFGAARLLDPDSSNQTVIAGTLGYIAPELAHNMIVTEKCDVYSFGVVALETIGGKHPGDLLESLNYLTTRGTTLENILDKRLPYPTDKSIEKEIVRVCNVAVACILTDPKCRPTMIEVSRELSC</sequence>
<feature type="binding site" evidence="21">
    <location>
        <position position="583"/>
    </location>
    <ligand>
        <name>ATP</name>
        <dbReference type="ChEBI" id="CHEBI:30616"/>
    </ligand>
</feature>
<dbReference type="SUPFAM" id="SSF56112">
    <property type="entry name" value="Protein kinase-like (PK-like)"/>
    <property type="match status" value="1"/>
</dbReference>
<keyword evidence="7" id="KW-0433">Leucine-rich repeat</keyword>
<keyword evidence="14 21" id="KW-0067">ATP-binding</keyword>
<dbReference type="FunFam" id="3.80.10.10:FF:000299">
    <property type="entry name" value="Piriformospora indica-insensitive protein 2"/>
    <property type="match status" value="1"/>
</dbReference>
<evidence type="ECO:0000256" key="4">
    <source>
        <dbReference type="ARBA" id="ARBA00022475"/>
    </source>
</evidence>
<keyword evidence="15 22" id="KW-1133">Transmembrane helix</keyword>
<evidence type="ECO:0000313" key="25">
    <source>
        <dbReference type="EMBL" id="KAF5815252.1"/>
    </source>
</evidence>
<organism evidence="26 27">
    <name type="scientific">Helianthus annuus</name>
    <name type="common">Common sunflower</name>
    <dbReference type="NCBI Taxonomy" id="4232"/>
    <lineage>
        <taxon>Eukaryota</taxon>
        <taxon>Viridiplantae</taxon>
        <taxon>Streptophyta</taxon>
        <taxon>Embryophyta</taxon>
        <taxon>Tracheophyta</taxon>
        <taxon>Spermatophyta</taxon>
        <taxon>Magnoliopsida</taxon>
        <taxon>eudicotyledons</taxon>
        <taxon>Gunneridae</taxon>
        <taxon>Pentapetalae</taxon>
        <taxon>asterids</taxon>
        <taxon>campanulids</taxon>
        <taxon>Asterales</taxon>
        <taxon>Asteraceae</taxon>
        <taxon>Asteroideae</taxon>
        <taxon>Heliantheae alliance</taxon>
        <taxon>Heliantheae</taxon>
        <taxon>Helianthus</taxon>
    </lineage>
</organism>
<protein>
    <recommendedName>
        <fullName evidence="3">non-specific serine/threonine protein kinase</fullName>
        <ecNumber evidence="3">2.7.11.1</ecNumber>
    </recommendedName>
</protein>
<dbReference type="SMART" id="SM00369">
    <property type="entry name" value="LRR_TYP"/>
    <property type="match status" value="7"/>
</dbReference>
<evidence type="ECO:0000256" key="15">
    <source>
        <dbReference type="ARBA" id="ARBA00022989"/>
    </source>
</evidence>
<keyword evidence="10 23" id="KW-0732">Signal</keyword>
<evidence type="ECO:0000256" key="20">
    <source>
        <dbReference type="ARBA" id="ARBA00048679"/>
    </source>
</evidence>
<evidence type="ECO:0000256" key="18">
    <source>
        <dbReference type="ARBA" id="ARBA00023180"/>
    </source>
</evidence>
<dbReference type="GO" id="GO:0006952">
    <property type="term" value="P:defense response"/>
    <property type="evidence" value="ECO:0007669"/>
    <property type="project" value="UniProtKB-ARBA"/>
</dbReference>
<dbReference type="Pfam" id="PF13855">
    <property type="entry name" value="LRR_8"/>
    <property type="match status" value="1"/>
</dbReference>
<keyword evidence="8 25" id="KW-0808">Transferase</keyword>
<dbReference type="Gramene" id="mRNA:HanXRQr2_Chr03g0121001">
    <property type="protein sequence ID" value="mRNA:HanXRQr2_Chr03g0121001"/>
    <property type="gene ID" value="HanXRQr2_Chr03g0121001"/>
</dbReference>
<dbReference type="InParanoid" id="A0A251V7Z0"/>
<dbReference type="PROSITE" id="PS50011">
    <property type="entry name" value="PROTEIN_KINASE_DOM"/>
    <property type="match status" value="1"/>
</dbReference>
<evidence type="ECO:0000256" key="7">
    <source>
        <dbReference type="ARBA" id="ARBA00022614"/>
    </source>
</evidence>
<keyword evidence="13" id="KW-0418">Kinase</keyword>
<evidence type="ECO:0000256" key="17">
    <source>
        <dbReference type="ARBA" id="ARBA00023170"/>
    </source>
</evidence>
<dbReference type="FunFam" id="3.30.200.20:FF:000309">
    <property type="entry name" value="Leucine-rich repeat receptor protein kinase MSP1"/>
    <property type="match status" value="1"/>
</dbReference>
<evidence type="ECO:0000256" key="13">
    <source>
        <dbReference type="ARBA" id="ARBA00022777"/>
    </source>
</evidence>
<evidence type="ECO:0000256" key="14">
    <source>
        <dbReference type="ARBA" id="ARBA00022840"/>
    </source>
</evidence>
<evidence type="ECO:0000256" key="9">
    <source>
        <dbReference type="ARBA" id="ARBA00022692"/>
    </source>
</evidence>
<dbReference type="InterPro" id="IPR011009">
    <property type="entry name" value="Kinase-like_dom_sf"/>
</dbReference>
<evidence type="ECO:0000256" key="8">
    <source>
        <dbReference type="ARBA" id="ARBA00022679"/>
    </source>
</evidence>
<evidence type="ECO:0000256" key="23">
    <source>
        <dbReference type="SAM" id="SignalP"/>
    </source>
</evidence>
<keyword evidence="17" id="KW-0675">Receptor</keyword>
<evidence type="ECO:0000256" key="11">
    <source>
        <dbReference type="ARBA" id="ARBA00022737"/>
    </source>
</evidence>
<evidence type="ECO:0000256" key="5">
    <source>
        <dbReference type="ARBA" id="ARBA00022527"/>
    </source>
</evidence>
<reference evidence="25 27" key="1">
    <citation type="journal article" date="2017" name="Nature">
        <title>The sunflower genome provides insights into oil metabolism, flowering and Asterid evolution.</title>
        <authorList>
            <person name="Badouin H."/>
            <person name="Gouzy J."/>
            <person name="Grassa C.J."/>
            <person name="Murat F."/>
            <person name="Staton S.E."/>
            <person name="Cottret L."/>
            <person name="Lelandais-Briere C."/>
            <person name="Owens G.L."/>
            <person name="Carrere S."/>
            <person name="Mayjonade B."/>
            <person name="Legrand L."/>
            <person name="Gill N."/>
            <person name="Kane N.C."/>
            <person name="Bowers J.E."/>
            <person name="Hubner S."/>
            <person name="Bellec A."/>
            <person name="Berard A."/>
            <person name="Berges H."/>
            <person name="Blanchet N."/>
            <person name="Boniface M.C."/>
            <person name="Brunel D."/>
            <person name="Catrice O."/>
            <person name="Chaidir N."/>
            <person name="Claudel C."/>
            <person name="Donnadieu C."/>
            <person name="Faraut T."/>
            <person name="Fievet G."/>
            <person name="Helmstetter N."/>
            <person name="King M."/>
            <person name="Knapp S.J."/>
            <person name="Lai Z."/>
            <person name="Le Paslier M.C."/>
            <person name="Lippi Y."/>
            <person name="Lorenzon L."/>
            <person name="Mandel J.R."/>
            <person name="Marage G."/>
            <person name="Marchand G."/>
            <person name="Marquand E."/>
            <person name="Bret-Mestries E."/>
            <person name="Morien E."/>
            <person name="Nambeesan S."/>
            <person name="Nguyen T."/>
            <person name="Pegot-Espagnet P."/>
            <person name="Pouilly N."/>
            <person name="Raftis F."/>
            <person name="Sallet E."/>
            <person name="Schiex T."/>
            <person name="Thomas J."/>
            <person name="Vandecasteele C."/>
            <person name="Vares D."/>
            <person name="Vear F."/>
            <person name="Vautrin S."/>
            <person name="Crespi M."/>
            <person name="Mangin B."/>
            <person name="Burke J.M."/>
            <person name="Salse J."/>
            <person name="Munos S."/>
            <person name="Vincourt P."/>
            <person name="Rieseberg L.H."/>
            <person name="Langlade N.B."/>
        </authorList>
    </citation>
    <scope>NUCLEOTIDE SEQUENCE [LARGE SCALE GENOMIC DNA]</scope>
    <source>
        <strain evidence="27">cv. SF193</strain>
        <tissue evidence="25">Leaves</tissue>
    </source>
</reference>
<keyword evidence="6" id="KW-0597">Phosphoprotein</keyword>
<evidence type="ECO:0000256" key="3">
    <source>
        <dbReference type="ARBA" id="ARBA00012513"/>
    </source>
</evidence>
<dbReference type="OrthoDB" id="676979at2759"/>
<dbReference type="OMA" id="YYIATHQ"/>
<proteinExistence type="predicted"/>
<dbReference type="Gene3D" id="3.30.200.20">
    <property type="entry name" value="Phosphorylase Kinase, domain 1"/>
    <property type="match status" value="1"/>
</dbReference>
<accession>A0A251V7Z0</accession>
<evidence type="ECO:0000256" key="1">
    <source>
        <dbReference type="ARBA" id="ARBA00004236"/>
    </source>
</evidence>
<dbReference type="FunFam" id="3.80.10.10:FF:000041">
    <property type="entry name" value="LRR receptor-like serine/threonine-protein kinase ERECTA"/>
    <property type="match status" value="1"/>
</dbReference>
<dbReference type="EMBL" id="MNCJ02000318">
    <property type="protein sequence ID" value="KAF5815252.1"/>
    <property type="molecule type" value="Genomic_DNA"/>
</dbReference>
<keyword evidence="9 22" id="KW-0812">Transmembrane</keyword>
<feature type="signal peptide" evidence="23">
    <location>
        <begin position="1"/>
        <end position="22"/>
    </location>
</feature>
<keyword evidence="16 22" id="KW-0472">Membrane</keyword>
<dbReference type="PROSITE" id="PS00107">
    <property type="entry name" value="PROTEIN_KINASE_ATP"/>
    <property type="match status" value="1"/>
</dbReference>
<dbReference type="AlphaFoldDB" id="A0A251V7Z0"/>
<evidence type="ECO:0000256" key="21">
    <source>
        <dbReference type="PROSITE-ProRule" id="PRU10141"/>
    </source>
</evidence>
<evidence type="ECO:0000256" key="22">
    <source>
        <dbReference type="SAM" id="Phobius"/>
    </source>
</evidence>
<name>A0A251V7Z0_HELAN</name>
<gene>
    <name evidence="26" type="ORF">HannXRQ_Chr03g0078881</name>
    <name evidence="25" type="ORF">HanXRQr2_Chr03g0121001</name>
</gene>
<dbReference type="FunFam" id="1.10.510.10:FF:000445">
    <property type="entry name" value="MDIS1-interacting receptor like kinase 2"/>
    <property type="match status" value="1"/>
</dbReference>